<name>A0A919YJD8_9BACL</name>
<dbReference type="SUPFAM" id="SSF102405">
    <property type="entry name" value="MCP/YpsA-like"/>
    <property type="match status" value="1"/>
</dbReference>
<dbReference type="PANTHER" id="PTHR43022">
    <property type="entry name" value="PROTEIN SMF"/>
    <property type="match status" value="1"/>
</dbReference>
<evidence type="ECO:0000259" key="2">
    <source>
        <dbReference type="Pfam" id="PF02481"/>
    </source>
</evidence>
<dbReference type="Pfam" id="PF02481">
    <property type="entry name" value="DNA_processg_A"/>
    <property type="match status" value="1"/>
</dbReference>
<dbReference type="InterPro" id="IPR057666">
    <property type="entry name" value="DrpA_SLOG"/>
</dbReference>
<keyword evidence="4" id="KW-1185">Reference proteome</keyword>
<dbReference type="EMBL" id="BOSE01000001">
    <property type="protein sequence ID" value="GIP14535.1"/>
    <property type="molecule type" value="Genomic_DNA"/>
</dbReference>
<feature type="domain" description="Smf/DprA SLOG" evidence="2">
    <location>
        <begin position="83"/>
        <end position="291"/>
    </location>
</feature>
<evidence type="ECO:0000313" key="3">
    <source>
        <dbReference type="EMBL" id="GIP14535.1"/>
    </source>
</evidence>
<dbReference type="RefSeq" id="WP_213512753.1">
    <property type="nucleotide sequence ID" value="NZ_BOSE01000001.1"/>
</dbReference>
<dbReference type="Proteomes" id="UP000683139">
    <property type="component" value="Unassembled WGS sequence"/>
</dbReference>
<dbReference type="GO" id="GO:0009294">
    <property type="term" value="P:DNA-mediated transformation"/>
    <property type="evidence" value="ECO:0007669"/>
    <property type="project" value="InterPro"/>
</dbReference>
<comment type="caution">
    <text evidence="3">The sequence shown here is derived from an EMBL/GenBank/DDBJ whole genome shotgun (WGS) entry which is preliminary data.</text>
</comment>
<dbReference type="InterPro" id="IPR003488">
    <property type="entry name" value="DprA"/>
</dbReference>
<accession>A0A919YJD8</accession>
<dbReference type="PANTHER" id="PTHR43022:SF1">
    <property type="entry name" value="PROTEIN SMF"/>
    <property type="match status" value="1"/>
</dbReference>
<comment type="similarity">
    <text evidence="1">Belongs to the DprA/Smf family.</text>
</comment>
<evidence type="ECO:0000313" key="4">
    <source>
        <dbReference type="Proteomes" id="UP000683139"/>
    </source>
</evidence>
<dbReference type="InterPro" id="IPR036388">
    <property type="entry name" value="WH-like_DNA-bd_sf"/>
</dbReference>
<proteinExistence type="inferred from homology"/>
<dbReference type="Gene3D" id="3.40.50.450">
    <property type="match status" value="1"/>
</dbReference>
<dbReference type="NCBIfam" id="TIGR00732">
    <property type="entry name" value="dprA"/>
    <property type="match status" value="1"/>
</dbReference>
<evidence type="ECO:0000256" key="1">
    <source>
        <dbReference type="ARBA" id="ARBA00006525"/>
    </source>
</evidence>
<protein>
    <recommendedName>
        <fullName evidence="2">Smf/DprA SLOG domain-containing protein</fullName>
    </recommendedName>
</protein>
<gene>
    <name evidence="3" type="ORF">J40TS1_01770</name>
</gene>
<dbReference type="AlphaFoldDB" id="A0A919YJD8"/>
<organism evidence="3 4">
    <name type="scientific">Paenibacillus montaniterrae</name>
    <dbReference type="NCBI Taxonomy" id="429341"/>
    <lineage>
        <taxon>Bacteria</taxon>
        <taxon>Bacillati</taxon>
        <taxon>Bacillota</taxon>
        <taxon>Bacilli</taxon>
        <taxon>Bacillales</taxon>
        <taxon>Paenibacillaceae</taxon>
        <taxon>Paenibacillus</taxon>
    </lineage>
</organism>
<dbReference type="Gene3D" id="1.10.10.10">
    <property type="entry name" value="Winged helix-like DNA-binding domain superfamily/Winged helix DNA-binding domain"/>
    <property type="match status" value="1"/>
</dbReference>
<reference evidence="3" key="1">
    <citation type="submission" date="2021-03" db="EMBL/GenBank/DDBJ databases">
        <title>Antimicrobial resistance genes in bacteria isolated from Japanese honey, and their potential for conferring macrolide and lincosamide resistance in the American foulbrood pathogen Paenibacillus larvae.</title>
        <authorList>
            <person name="Okamoto M."/>
            <person name="Kumagai M."/>
            <person name="Kanamori H."/>
            <person name="Takamatsu D."/>
        </authorList>
    </citation>
    <scope>NUCLEOTIDE SEQUENCE</scope>
    <source>
        <strain evidence="3">J40TS1</strain>
    </source>
</reference>
<sequence>MEKLQLKHYIIEASSILGVGWHSIDRIISNELYSQRLWTLEQLQELGFPKKTAQQLCQFHNQYSYPTLDELYEREHRSRYTAISCWDELYPEPLKQIAQPPWLLFAIGRLELLKRDAVAIVGTRYPTSYGKQCTKQFAKHFAGEGLTIVSGFANGVDTIAHQEAVALPASTIAVLPSAITHCYPANNYALYERLASDGLLLSESAQWMPVHPGQFHARNRIIAGLSRATVIIEGERKSGSMITARHTLDMDRELFAVPGSIFSKKSEGPNFLIEKGYARMLLTSQQLFEELSWLQHTVNAGEPFAPQAENAESTEHNRLSEEERLIYAYIKEQPRSINEIHEHTSIPFGHLNVLLLNLCIKQFIELQPGSIYIAL</sequence>